<keyword evidence="3" id="KW-1185">Reference proteome</keyword>
<dbReference type="EMBL" id="BGPR01024907">
    <property type="protein sequence ID" value="GBN93360.1"/>
    <property type="molecule type" value="Genomic_DNA"/>
</dbReference>
<dbReference type="Proteomes" id="UP000499080">
    <property type="component" value="Unassembled WGS sequence"/>
</dbReference>
<evidence type="ECO:0000313" key="2">
    <source>
        <dbReference type="EMBL" id="GBN93360.1"/>
    </source>
</evidence>
<dbReference type="AlphaFoldDB" id="A0A4Y2T0E7"/>
<reference evidence="2 3" key="1">
    <citation type="journal article" date="2019" name="Sci. Rep.">
        <title>Orb-weaving spider Araneus ventricosus genome elucidates the spidroin gene catalogue.</title>
        <authorList>
            <person name="Kono N."/>
            <person name="Nakamura H."/>
            <person name="Ohtoshi R."/>
            <person name="Moran D.A.P."/>
            <person name="Shinohara A."/>
            <person name="Yoshida Y."/>
            <person name="Fujiwara M."/>
            <person name="Mori M."/>
            <person name="Tomita M."/>
            <person name="Arakawa K."/>
        </authorList>
    </citation>
    <scope>NUCLEOTIDE SEQUENCE [LARGE SCALE GENOMIC DNA]</scope>
</reference>
<evidence type="ECO:0000313" key="1">
    <source>
        <dbReference type="EMBL" id="GBN93348.1"/>
    </source>
</evidence>
<accession>A0A4Y2T0E7</accession>
<comment type="caution">
    <text evidence="2">The sequence shown here is derived from an EMBL/GenBank/DDBJ whole genome shotgun (WGS) entry which is preliminary data.</text>
</comment>
<protein>
    <submittedName>
        <fullName evidence="2">Uncharacterized protein</fullName>
    </submittedName>
</protein>
<name>A0A4Y2T0E7_ARAVE</name>
<proteinExistence type="predicted"/>
<dbReference type="EMBL" id="BGPR01024901">
    <property type="protein sequence ID" value="GBN93348.1"/>
    <property type="molecule type" value="Genomic_DNA"/>
</dbReference>
<organism evidence="2 3">
    <name type="scientific">Araneus ventricosus</name>
    <name type="common">Orbweaver spider</name>
    <name type="synonym">Epeira ventricosa</name>
    <dbReference type="NCBI Taxonomy" id="182803"/>
    <lineage>
        <taxon>Eukaryota</taxon>
        <taxon>Metazoa</taxon>
        <taxon>Ecdysozoa</taxon>
        <taxon>Arthropoda</taxon>
        <taxon>Chelicerata</taxon>
        <taxon>Arachnida</taxon>
        <taxon>Araneae</taxon>
        <taxon>Araneomorphae</taxon>
        <taxon>Entelegynae</taxon>
        <taxon>Araneoidea</taxon>
        <taxon>Araneidae</taxon>
        <taxon>Araneus</taxon>
    </lineage>
</organism>
<sequence length="128" mass="14846">MSSFQDSSCSEFRKPSSRYPIAVVIEVIHSTDESRPKSSTFFFLYRARVGESVSCDYKIKKKHRKRKTENFTLSFSFTSRPPYSIWVCLCRCIRTCYCRDSGGIYEDSSVNKTPIPIVFRGVASRWIL</sequence>
<evidence type="ECO:0000313" key="3">
    <source>
        <dbReference type="Proteomes" id="UP000499080"/>
    </source>
</evidence>
<gene>
    <name evidence="2" type="ORF">AVEN_107078_1</name>
    <name evidence="1" type="ORF">AVEN_34038_1</name>
</gene>